<sequence length="582" mass="63266">MAPPKKSTDDIVPPATSPSGLLWACQMKRENAAIMSRMQKLESELGRVETSTSARDEGSEKIKGLEKRIDALSKKNEKDREQLGRESRERYQDLQGDVKAITTRVDALGEGLAVVKRFEEELREYELTLFELQRFVDEERFGALREMLADMKERLDGRDKENEDVQEKLQVLEGATQSLKEVCEDLKGQVENIAAKPVRQVPVAGGHGITDGRASGMLEIPAPKKAAAKKGTSKDAAVRSAPTNAANSVAAPKARTTRATVAVDTTQIQDPAAPSPTLSTKEKKFVGAGRGRIEIARTPSNEPGGDVESSGVDFVAPNGRRGRCARETKVVNPTEEPVSAKRGPGRPRKNKAQLASSASKGKEPAEIPVAVARGTKRKAEAGNEEPAARITRSQAPKEPSSEGQDDQQEPESVANPQPKSKNATVQPAPRVARGQAVKRPAVEHDEPNEGPTNIPETPQSRPAVTSGVAQKSKRTIVLTPLPQEGQQSHRKGKQKKGKQKLRCGPANRSSSPPSTAPENQGGPMRQPDFLGKGQKPNRVDQVTAQVTTENLTVGRPTKKRRSLLRDDEKDEELLKKYSNWTD</sequence>
<evidence type="ECO:0000256" key="1">
    <source>
        <dbReference type="SAM" id="Coils"/>
    </source>
</evidence>
<protein>
    <submittedName>
        <fullName evidence="3">Uncharacterized protein</fullName>
    </submittedName>
</protein>
<dbReference type="AlphaFoldDB" id="A0AAI9ECR9"/>
<accession>A0AAI9ECR9</accession>
<dbReference type="EMBL" id="CAVMBE010000047">
    <property type="protein sequence ID" value="CAK4031374.1"/>
    <property type="molecule type" value="Genomic_DNA"/>
</dbReference>
<proteinExistence type="predicted"/>
<feature type="compositionally biased region" description="Basic and acidic residues" evidence="2">
    <location>
        <begin position="280"/>
        <end position="295"/>
    </location>
</feature>
<evidence type="ECO:0000256" key="2">
    <source>
        <dbReference type="SAM" id="MobiDB-lite"/>
    </source>
</evidence>
<feature type="coiled-coil region" evidence="1">
    <location>
        <begin position="115"/>
        <end position="182"/>
    </location>
</feature>
<feature type="region of interest" description="Disordered" evidence="2">
    <location>
        <begin position="224"/>
        <end position="569"/>
    </location>
</feature>
<feature type="compositionally biased region" description="Polar residues" evidence="2">
    <location>
        <begin position="450"/>
        <end position="469"/>
    </location>
</feature>
<feature type="compositionally biased region" description="Basic and acidic residues" evidence="2">
    <location>
        <begin position="54"/>
        <end position="89"/>
    </location>
</feature>
<feature type="region of interest" description="Disordered" evidence="2">
    <location>
        <begin position="43"/>
        <end position="89"/>
    </location>
</feature>
<feature type="compositionally biased region" description="Low complexity" evidence="2">
    <location>
        <begin position="249"/>
        <end position="266"/>
    </location>
</feature>
<organism evidence="3 4">
    <name type="scientific">Lecanosticta acicola</name>
    <dbReference type="NCBI Taxonomy" id="111012"/>
    <lineage>
        <taxon>Eukaryota</taxon>
        <taxon>Fungi</taxon>
        <taxon>Dikarya</taxon>
        <taxon>Ascomycota</taxon>
        <taxon>Pezizomycotina</taxon>
        <taxon>Dothideomycetes</taxon>
        <taxon>Dothideomycetidae</taxon>
        <taxon>Mycosphaerellales</taxon>
        <taxon>Mycosphaerellaceae</taxon>
        <taxon>Lecanosticta</taxon>
    </lineage>
</organism>
<feature type="compositionally biased region" description="Polar residues" evidence="2">
    <location>
        <begin position="507"/>
        <end position="518"/>
    </location>
</feature>
<reference evidence="3" key="1">
    <citation type="submission" date="2023-11" db="EMBL/GenBank/DDBJ databases">
        <authorList>
            <person name="Alioto T."/>
            <person name="Alioto T."/>
            <person name="Gomez Garrido J."/>
        </authorList>
    </citation>
    <scope>NUCLEOTIDE SEQUENCE</scope>
</reference>
<evidence type="ECO:0000313" key="4">
    <source>
        <dbReference type="Proteomes" id="UP001296104"/>
    </source>
</evidence>
<gene>
    <name evidence="3" type="ORF">LECACI_7A006532</name>
</gene>
<name>A0AAI9ECR9_9PEZI</name>
<dbReference type="Proteomes" id="UP001296104">
    <property type="component" value="Unassembled WGS sequence"/>
</dbReference>
<keyword evidence="4" id="KW-1185">Reference proteome</keyword>
<keyword evidence="1" id="KW-0175">Coiled coil</keyword>
<comment type="caution">
    <text evidence="3">The sequence shown here is derived from an EMBL/GenBank/DDBJ whole genome shotgun (WGS) entry which is preliminary data.</text>
</comment>
<evidence type="ECO:0000313" key="3">
    <source>
        <dbReference type="EMBL" id="CAK4031374.1"/>
    </source>
</evidence>
<feature type="compositionally biased region" description="Basic residues" evidence="2">
    <location>
        <begin position="488"/>
        <end position="501"/>
    </location>
</feature>
<feature type="compositionally biased region" description="Polar residues" evidence="2">
    <location>
        <begin position="414"/>
        <end position="425"/>
    </location>
</feature>
<feature type="compositionally biased region" description="Polar residues" evidence="2">
    <location>
        <begin position="540"/>
        <end position="551"/>
    </location>
</feature>